<accession>A0ABZ3HAF9</accession>
<evidence type="ECO:0000313" key="2">
    <source>
        <dbReference type="Proteomes" id="UP001447842"/>
    </source>
</evidence>
<keyword evidence="2" id="KW-1185">Reference proteome</keyword>
<evidence type="ECO:0000313" key="1">
    <source>
        <dbReference type="EMBL" id="XAU15510.1"/>
    </source>
</evidence>
<sequence>MTGEMMIKYIVLCDGDLEISVTLADLLQNEAVARAIKNAYAKGKRDIEAVVTDPGALTIKNKKAIQTVTIPKESFMDALTLAEEDAKAKKLLKKGCDRIEIVDIETL</sequence>
<gene>
    <name evidence="1" type="ORF">WCY31_02150</name>
</gene>
<reference evidence="1 2" key="1">
    <citation type="submission" date="2024-03" db="EMBL/GenBank/DDBJ databases">
        <title>Sulfurimonas sp. HSL3-1.</title>
        <authorList>
            <person name="Wang S."/>
        </authorList>
    </citation>
    <scope>NUCLEOTIDE SEQUENCE [LARGE SCALE GENOMIC DNA]</scope>
    <source>
        <strain evidence="1 2">HSL3-1</strain>
    </source>
</reference>
<protein>
    <submittedName>
        <fullName evidence="1">Uncharacterized protein</fullName>
    </submittedName>
</protein>
<proteinExistence type="predicted"/>
<dbReference type="Proteomes" id="UP001447842">
    <property type="component" value="Chromosome"/>
</dbReference>
<dbReference type="RefSeq" id="WP_345970631.1">
    <property type="nucleotide sequence ID" value="NZ_CP147920.1"/>
</dbReference>
<dbReference type="EMBL" id="CP147920">
    <property type="protein sequence ID" value="XAU15510.1"/>
    <property type="molecule type" value="Genomic_DNA"/>
</dbReference>
<organism evidence="1 2">
    <name type="scientific">Sulfurimonas diazotrophicus</name>
    <dbReference type="NCBI Taxonomy" id="3131939"/>
    <lineage>
        <taxon>Bacteria</taxon>
        <taxon>Pseudomonadati</taxon>
        <taxon>Campylobacterota</taxon>
        <taxon>Epsilonproteobacteria</taxon>
        <taxon>Campylobacterales</taxon>
        <taxon>Sulfurimonadaceae</taxon>
        <taxon>Sulfurimonas</taxon>
    </lineage>
</organism>
<name>A0ABZ3HAF9_9BACT</name>